<dbReference type="SUPFAM" id="SSF88946">
    <property type="entry name" value="Sigma2 domain of RNA polymerase sigma factors"/>
    <property type="match status" value="1"/>
</dbReference>
<accession>A0ABM7XC26</accession>
<keyword evidence="3 8" id="KW-0805">Transcription regulation</keyword>
<comment type="similarity">
    <text evidence="1 8">Belongs to the sigma-70 factor family.</text>
</comment>
<dbReference type="CDD" id="cd06171">
    <property type="entry name" value="Sigma70_r4"/>
    <property type="match status" value="1"/>
</dbReference>
<dbReference type="RefSeq" id="WP_248341571.1">
    <property type="nucleotide sequence ID" value="NZ_AP025592.1"/>
</dbReference>
<gene>
    <name evidence="11" type="primary">rpoH_3</name>
    <name evidence="11" type="ORF">AMPC_25330</name>
</gene>
<comment type="function">
    <text evidence="8">Sigma factors are initiation factors that promote the attachment of RNA polymerase to specific initiation sites and are then released.</text>
</comment>
<dbReference type="NCBIfam" id="NF005143">
    <property type="entry name" value="PRK06596.1"/>
    <property type="match status" value="1"/>
</dbReference>
<dbReference type="SUPFAM" id="SSF88659">
    <property type="entry name" value="Sigma3 and sigma4 domains of RNA polymerase sigma factors"/>
    <property type="match status" value="1"/>
</dbReference>
<dbReference type="InterPro" id="IPR013325">
    <property type="entry name" value="RNA_pol_sigma_r2"/>
</dbReference>
<dbReference type="Gene3D" id="1.20.120.1810">
    <property type="match status" value="1"/>
</dbReference>
<dbReference type="InterPro" id="IPR007627">
    <property type="entry name" value="RNA_pol_sigma70_r2"/>
</dbReference>
<dbReference type="NCBIfam" id="TIGR02937">
    <property type="entry name" value="sigma70-ECF"/>
    <property type="match status" value="1"/>
</dbReference>
<dbReference type="InterPro" id="IPR012759">
    <property type="entry name" value="RNA_pol_sigma_RpoH_proteobac"/>
</dbReference>
<evidence type="ECO:0000256" key="3">
    <source>
        <dbReference type="ARBA" id="ARBA00023015"/>
    </source>
</evidence>
<keyword evidence="5 8" id="KW-0731">Sigma factor</keyword>
<proteinExistence type="inferred from homology"/>
<evidence type="ECO:0000256" key="1">
    <source>
        <dbReference type="ARBA" id="ARBA00007788"/>
    </source>
</evidence>
<dbReference type="InterPro" id="IPR007630">
    <property type="entry name" value="RNA_pol_sigma70_r4"/>
</dbReference>
<dbReference type="InterPro" id="IPR014284">
    <property type="entry name" value="RNA_pol_sigma-70_dom"/>
</dbReference>
<keyword evidence="12" id="KW-1185">Reference proteome</keyword>
<evidence type="ECO:0000313" key="11">
    <source>
        <dbReference type="EMBL" id="BDG09420.1"/>
    </source>
</evidence>
<evidence type="ECO:0000313" key="12">
    <source>
        <dbReference type="Proteomes" id="UP001162734"/>
    </source>
</evidence>
<dbReference type="Pfam" id="PF04545">
    <property type="entry name" value="Sigma70_r4"/>
    <property type="match status" value="1"/>
</dbReference>
<evidence type="ECO:0000256" key="5">
    <source>
        <dbReference type="ARBA" id="ARBA00023082"/>
    </source>
</evidence>
<evidence type="ECO:0000256" key="4">
    <source>
        <dbReference type="ARBA" id="ARBA00023016"/>
    </source>
</evidence>
<dbReference type="PANTHER" id="PTHR30376">
    <property type="entry name" value="SIGMA FACTOR RPOH HEAT SHOCK RELATED"/>
    <property type="match status" value="1"/>
</dbReference>
<feature type="domain" description="RNA polymerase sigma-70" evidence="9">
    <location>
        <begin position="83"/>
        <end position="96"/>
    </location>
</feature>
<dbReference type="InterPro" id="IPR050813">
    <property type="entry name" value="Sigma-70_Factor"/>
</dbReference>
<evidence type="ECO:0000256" key="8">
    <source>
        <dbReference type="RuleBase" id="RU362124"/>
    </source>
</evidence>
<dbReference type="PROSITE" id="PS00715">
    <property type="entry name" value="SIGMA70_1"/>
    <property type="match status" value="1"/>
</dbReference>
<sequence>MPKTKDGAQMKSVPSATNATSLELYLSELKNFPLLTVEEEQRLARQYRASGDTRAAHHLVTSNLRFVVKVAYEYRSYGLKMSDLIQEGNLGLMKAVQKFDPDKGIRLISYAVWWIRAYIQNYILRSWSLVKLGTTQAQRKLFFSLARTKRELDKLSSEHGFESDGNDADKIARKLRVKTTDVKEMEQRMEGRDLSLDAPMGDGGGYAHVDMLVGHGAPQDHALSEAQEERLLSGKVKEALLRLDERERYIIEKRLMTDKPVTLSELGEHFGFSRERARQLEIRAKDKLRRELQALAVEIEWPLGALAGEGAAA</sequence>
<dbReference type="EMBL" id="AP025592">
    <property type="protein sequence ID" value="BDG09420.1"/>
    <property type="molecule type" value="Genomic_DNA"/>
</dbReference>
<dbReference type="InterPro" id="IPR000943">
    <property type="entry name" value="RNA_pol_sigma70"/>
</dbReference>
<evidence type="ECO:0000259" key="10">
    <source>
        <dbReference type="PROSITE" id="PS00716"/>
    </source>
</evidence>
<dbReference type="InterPro" id="IPR013324">
    <property type="entry name" value="RNA_pol_sigma_r3/r4-like"/>
</dbReference>
<dbReference type="Pfam" id="PF00140">
    <property type="entry name" value="Sigma70_r1_2"/>
    <property type="match status" value="1"/>
</dbReference>
<dbReference type="Gene3D" id="1.20.140.160">
    <property type="match status" value="1"/>
</dbReference>
<dbReference type="Pfam" id="PF04542">
    <property type="entry name" value="Sigma70_r2"/>
    <property type="match status" value="1"/>
</dbReference>
<evidence type="ECO:0000256" key="6">
    <source>
        <dbReference type="ARBA" id="ARBA00023125"/>
    </source>
</evidence>
<name>A0ABM7XC26_9BACT</name>
<dbReference type="NCBIfam" id="TIGR02392">
    <property type="entry name" value="rpoH_proteo"/>
    <property type="match status" value="1"/>
</dbReference>
<evidence type="ECO:0000259" key="9">
    <source>
        <dbReference type="PROSITE" id="PS00715"/>
    </source>
</evidence>
<keyword evidence="6 8" id="KW-0238">DNA-binding</keyword>
<feature type="domain" description="RNA polymerase sigma-70" evidence="10">
    <location>
        <begin position="262"/>
        <end position="288"/>
    </location>
</feature>
<dbReference type="PANTHER" id="PTHR30376:SF3">
    <property type="entry name" value="RNA POLYMERASE SIGMA FACTOR RPOH"/>
    <property type="match status" value="1"/>
</dbReference>
<dbReference type="Proteomes" id="UP001162734">
    <property type="component" value="Chromosome"/>
</dbReference>
<keyword evidence="7 8" id="KW-0804">Transcription</keyword>
<dbReference type="InterPro" id="IPR009042">
    <property type="entry name" value="RNA_pol_sigma70_r1_2"/>
</dbReference>
<keyword evidence="2" id="KW-0963">Cytoplasm</keyword>
<dbReference type="PRINTS" id="PR00046">
    <property type="entry name" value="SIGMA70FCT"/>
</dbReference>
<keyword evidence="4" id="KW-0346">Stress response</keyword>
<organism evidence="11 12">
    <name type="scientific">Anaeromyxobacter paludicola</name>
    <dbReference type="NCBI Taxonomy" id="2918171"/>
    <lineage>
        <taxon>Bacteria</taxon>
        <taxon>Pseudomonadati</taxon>
        <taxon>Myxococcota</taxon>
        <taxon>Myxococcia</taxon>
        <taxon>Myxococcales</taxon>
        <taxon>Cystobacterineae</taxon>
        <taxon>Anaeromyxobacteraceae</taxon>
        <taxon>Anaeromyxobacter</taxon>
    </lineage>
</organism>
<dbReference type="PROSITE" id="PS00716">
    <property type="entry name" value="SIGMA70_2"/>
    <property type="match status" value="1"/>
</dbReference>
<evidence type="ECO:0000256" key="7">
    <source>
        <dbReference type="ARBA" id="ARBA00023163"/>
    </source>
</evidence>
<evidence type="ECO:0000256" key="2">
    <source>
        <dbReference type="ARBA" id="ARBA00022490"/>
    </source>
</evidence>
<reference evidence="12" key="1">
    <citation type="journal article" date="2022" name="Int. J. Syst. Evol. Microbiol.">
        <title>Anaeromyxobacter oryzae sp. nov., Anaeromyxobacter diazotrophicus sp. nov. and Anaeromyxobacter paludicola sp. nov., isolated from paddy soils.</title>
        <authorList>
            <person name="Itoh H."/>
            <person name="Xu Z."/>
            <person name="Mise K."/>
            <person name="Masuda Y."/>
            <person name="Ushijima N."/>
            <person name="Hayakawa C."/>
            <person name="Shiratori Y."/>
            <person name="Senoo K."/>
        </authorList>
    </citation>
    <scope>NUCLEOTIDE SEQUENCE [LARGE SCALE GENOMIC DNA]</scope>
    <source>
        <strain evidence="12">Red630</strain>
    </source>
</reference>
<protein>
    <recommendedName>
        <fullName evidence="8">RNA polymerase sigma factor</fullName>
    </recommendedName>
</protein>